<proteinExistence type="predicted"/>
<dbReference type="EMBL" id="AKVJ01000002">
    <property type="protein sequence ID" value="EIW20891.1"/>
    <property type="molecule type" value="Genomic_DNA"/>
</dbReference>
<comment type="caution">
    <text evidence="1">The sequence shown here is derived from an EMBL/GenBank/DDBJ whole genome shotgun (WGS) entry which is preliminary data.</text>
</comment>
<dbReference type="Proteomes" id="UP000004324">
    <property type="component" value="Unassembled WGS sequence"/>
</dbReference>
<evidence type="ECO:0000313" key="2">
    <source>
        <dbReference type="Proteomes" id="UP000004324"/>
    </source>
</evidence>
<accession>I9LKD5</accession>
<gene>
    <name evidence="1" type="ORF">FB4_1743</name>
</gene>
<keyword evidence="2" id="KW-1185">Reference proteome</keyword>
<reference evidence="1 2" key="1">
    <citation type="journal article" date="2012" name="J. Bacteriol.">
        <title>Draft Genome Sequences for Two Metal-Reducing Pelosinus fermentans Strains Isolated from a Cr(VI)-Contaminated Site and for Type Strain R7.</title>
        <authorList>
            <person name="Brown S.D."/>
            <person name="Podar M."/>
            <person name="Klingeman D.M."/>
            <person name="Johnson C.M."/>
            <person name="Yang Z.K."/>
            <person name="Utturkar S.M."/>
            <person name="Land M.L."/>
            <person name="Mosher J.J."/>
            <person name="Hurt R.A.Jr."/>
            <person name="Phelps T.J."/>
            <person name="Palumbo A.V."/>
            <person name="Arkin A.P."/>
            <person name="Hazen T.C."/>
            <person name="Elias D.A."/>
        </authorList>
    </citation>
    <scope>NUCLEOTIDE SEQUENCE [LARGE SCALE GENOMIC DNA]</scope>
    <source>
        <strain evidence="1 2">B4</strain>
    </source>
</reference>
<dbReference type="AlphaFoldDB" id="I9LKD5"/>
<organism evidence="1 2">
    <name type="scientific">Pelosinus fermentans B4</name>
    <dbReference type="NCBI Taxonomy" id="1149862"/>
    <lineage>
        <taxon>Bacteria</taxon>
        <taxon>Bacillati</taxon>
        <taxon>Bacillota</taxon>
        <taxon>Negativicutes</taxon>
        <taxon>Selenomonadales</taxon>
        <taxon>Sporomusaceae</taxon>
        <taxon>Pelosinus</taxon>
    </lineage>
</organism>
<evidence type="ECO:0000313" key="1">
    <source>
        <dbReference type="EMBL" id="EIW20891.1"/>
    </source>
</evidence>
<sequence length="30" mass="3157">MGHVERIIKQTLGLHAAFGNCGEGSIVNFG</sequence>
<protein>
    <submittedName>
        <fullName evidence="1">Uncharacterized protein</fullName>
    </submittedName>
</protein>
<name>I9LKD5_9FIRM</name>